<evidence type="ECO:0000313" key="2">
    <source>
        <dbReference type="Proteomes" id="UP000187891"/>
    </source>
</evidence>
<dbReference type="AlphaFoldDB" id="A0A1R3U4B1"/>
<accession>A0A1R3U4B1</accession>
<evidence type="ECO:0000313" key="1">
    <source>
        <dbReference type="EMBL" id="SCX34372.1"/>
    </source>
</evidence>
<name>A0A1R3U4B1_9HYPH</name>
<proteinExistence type="predicted"/>
<dbReference type="STRING" id="1907666.DSM25559_4452"/>
<reference evidence="2" key="1">
    <citation type="submission" date="2016-10" db="EMBL/GenBank/DDBJ databases">
        <authorList>
            <person name="Wibberg D."/>
        </authorList>
    </citation>
    <scope>NUCLEOTIDE SEQUENCE [LARGE SCALE GENOMIC DNA]</scope>
</reference>
<organism evidence="1 2">
    <name type="scientific">Agrobacterium rosae</name>
    <dbReference type="NCBI Taxonomy" id="1972867"/>
    <lineage>
        <taxon>Bacteria</taxon>
        <taxon>Pseudomonadati</taxon>
        <taxon>Pseudomonadota</taxon>
        <taxon>Alphaproteobacteria</taxon>
        <taxon>Hyphomicrobiales</taxon>
        <taxon>Rhizobiaceae</taxon>
        <taxon>Rhizobium/Agrobacterium group</taxon>
        <taxon>Agrobacterium</taxon>
    </lineage>
</organism>
<dbReference type="Proteomes" id="UP000187891">
    <property type="component" value="Unassembled WGS sequence"/>
</dbReference>
<protein>
    <submittedName>
        <fullName evidence="1">Uncharacterized protein</fullName>
    </submittedName>
</protein>
<gene>
    <name evidence="1" type="ORF">DSM25559_4452</name>
</gene>
<sequence length="48" mass="5434">MRALLTDTGESTAFPSYSTPENDFPRFSKRVYRPVLVGIRNGTKPRTC</sequence>
<dbReference type="EMBL" id="FMUE01000015">
    <property type="protein sequence ID" value="SCX34372.1"/>
    <property type="molecule type" value="Genomic_DNA"/>
</dbReference>